<dbReference type="STRING" id="185007.SAMN02910350_01590"/>
<dbReference type="NCBIfam" id="TIGR00966">
    <property type="entry name" value="transloc_SecF"/>
    <property type="match status" value="1"/>
</dbReference>
<keyword evidence="2 9" id="KW-0813">Transport</keyword>
<dbReference type="PANTHER" id="PTHR30081:SF1">
    <property type="entry name" value="PROTEIN TRANSLOCASE SUBUNIT SECD"/>
    <property type="match status" value="1"/>
</dbReference>
<dbReference type="GO" id="GO:0043952">
    <property type="term" value="P:protein transport by the Sec complex"/>
    <property type="evidence" value="ECO:0007669"/>
    <property type="project" value="UniProtKB-UniRule"/>
</dbReference>
<comment type="subcellular location">
    <subcellularLocation>
        <location evidence="1 9">Cell membrane</location>
        <topology evidence="1 9">Multi-pass membrane protein</topology>
    </subcellularLocation>
</comment>
<evidence type="ECO:0000256" key="9">
    <source>
        <dbReference type="HAMAP-Rule" id="MF_01463"/>
    </source>
</evidence>
<sequence>MKRLKKGQGIAWLVAFVVILGLLGYYAFTVITGTIKENDDSLKLGLDLDGGVSITYEAVGDKPTDEQMADTILKLQQRIENDLGEESSTTEANVYRVGDDRITVEIPGVSDANALLEELGTPGTLYFIAQKDNDGNENYSYGENGYQLNYDIETLTENGSVICTGKEVTAAQGRAEQDKTTSATKYVVTLQFNDEGTKAFGDATTVAAVAGETIGIYYDGQFVSVPKVNEAITTGNCEISGMSSMEEAEKLASYIRIGGLDIELQELESQVVGAQLGADALRTSLIAAGIGLGLVMLFLIVMYLVPGFVSSLALALYTAMLIGILKAFDITLTLPGIAGMILSIGMAVDANVIVFARVREEIKNGRPVVSSIEAGFSKALSAILDGNITTLIAAAVLGILGSGSVKGFAITLALGVVLSMFTALVITRILINSFYALGVRDAKFYGKAKDPSKFDFVGKKAIFITISVAIIAAGFITMGAMKAKTGSGLNYSLEFLGGTSTTVDFNETYSLADLDAKVVPQIASTIGVSEGSIQTTTVDGSNQAIFKTRNLTLEERESLNEMFESQFQVKETSITQQTIGSTISGEMRSQSTIAVLVAVLCMLVYIWFRFKDIRFASSAIIALVHDVLVVLALYAFARISVGAAFIACMLTVIGYSVNDTIVVFDRIRENHKAIRTENAETLKSLCNESLAQTLSRSISTSITTAIMVLMLLILGVSSIREFALPLLAGVIAGTYSSIFIATQLWYILKLKFASKN</sequence>
<dbReference type="RefSeq" id="WP_072916405.1">
    <property type="nucleotide sequence ID" value="NZ_FQYQ01000010.1"/>
</dbReference>
<dbReference type="InterPro" id="IPR054384">
    <property type="entry name" value="SecDF_P1_head"/>
</dbReference>
<dbReference type="InterPro" id="IPR055344">
    <property type="entry name" value="SecD_SecF_C_bact"/>
</dbReference>
<reference evidence="14 15" key="1">
    <citation type="submission" date="2016-11" db="EMBL/GenBank/DDBJ databases">
        <authorList>
            <person name="Jaros S."/>
            <person name="Januszkiewicz K."/>
            <person name="Wedrychowicz H."/>
        </authorList>
    </citation>
    <scope>NUCLEOTIDE SEQUENCE [LARGE SCALE GENOMIC DNA]</scope>
    <source>
        <strain evidence="14 15">DSM 14809</strain>
    </source>
</reference>
<protein>
    <recommendedName>
        <fullName evidence="9 10">Multifunctional fusion protein</fullName>
    </recommendedName>
    <domain>
        <recommendedName>
            <fullName evidence="9">Protein translocase subunit SecD</fullName>
        </recommendedName>
    </domain>
    <domain>
        <recommendedName>
            <fullName evidence="10">Protein-export membrane protein SecF</fullName>
        </recommendedName>
    </domain>
</protein>
<feature type="transmembrane region" description="Helical" evidence="9">
    <location>
        <begin position="643"/>
        <end position="664"/>
    </location>
</feature>
<comment type="caution">
    <text evidence="9">Lacks conserved residue(s) required for the propagation of feature annotation.</text>
</comment>
<dbReference type="InterPro" id="IPR048634">
    <property type="entry name" value="SecD_SecF_C"/>
</dbReference>
<feature type="transmembrane region" description="Helical" evidence="9">
    <location>
        <begin position="461"/>
        <end position="481"/>
    </location>
</feature>
<dbReference type="Gene3D" id="3.30.1360.200">
    <property type="match status" value="1"/>
</dbReference>
<feature type="domain" description="Protein translocase subunit SecDF P1" evidence="12">
    <location>
        <begin position="87"/>
        <end position="130"/>
    </location>
</feature>
<dbReference type="InterPro" id="IPR022813">
    <property type="entry name" value="SecD/SecF_arch_bac"/>
</dbReference>
<evidence type="ECO:0000256" key="4">
    <source>
        <dbReference type="ARBA" id="ARBA00022692"/>
    </source>
</evidence>
<comment type="similarity">
    <text evidence="10">Belongs to the SecD/SecF family. SecF subfamily.</text>
</comment>
<feature type="transmembrane region" description="Helical" evidence="9">
    <location>
        <begin position="722"/>
        <end position="748"/>
    </location>
</feature>
<dbReference type="GO" id="GO:0006605">
    <property type="term" value="P:protein targeting"/>
    <property type="evidence" value="ECO:0007669"/>
    <property type="project" value="UniProtKB-UniRule"/>
</dbReference>
<keyword evidence="8 9" id="KW-0472">Membrane</keyword>
<dbReference type="NCBIfam" id="TIGR00916">
    <property type="entry name" value="2A0604s01"/>
    <property type="match status" value="2"/>
</dbReference>
<evidence type="ECO:0000313" key="15">
    <source>
        <dbReference type="Proteomes" id="UP000184185"/>
    </source>
</evidence>
<evidence type="ECO:0000259" key="13">
    <source>
        <dbReference type="Pfam" id="PF22599"/>
    </source>
</evidence>
<proteinExistence type="inferred from homology"/>
<name>A0A1M6GNV0_PSEXY</name>
<dbReference type="HAMAP" id="MF_01464_B">
    <property type="entry name" value="SecF_B"/>
    <property type="match status" value="1"/>
</dbReference>
<dbReference type="Pfam" id="PF21760">
    <property type="entry name" value="SecD_1st"/>
    <property type="match status" value="1"/>
</dbReference>
<dbReference type="Proteomes" id="UP000184185">
    <property type="component" value="Unassembled WGS sequence"/>
</dbReference>
<feature type="transmembrane region" description="Helical" evidence="9">
    <location>
        <begin position="285"/>
        <end position="305"/>
    </location>
</feature>
<evidence type="ECO:0000313" key="14">
    <source>
        <dbReference type="EMBL" id="SHJ11661.1"/>
    </source>
</evidence>
<dbReference type="GO" id="GO:0015450">
    <property type="term" value="F:protein-transporting ATPase activity"/>
    <property type="evidence" value="ECO:0007669"/>
    <property type="project" value="InterPro"/>
</dbReference>
<dbReference type="InterPro" id="IPR022645">
    <property type="entry name" value="SecD/SecF_bac"/>
</dbReference>
<evidence type="ECO:0000256" key="8">
    <source>
        <dbReference type="ARBA" id="ARBA00023136"/>
    </source>
</evidence>
<evidence type="ECO:0000256" key="6">
    <source>
        <dbReference type="ARBA" id="ARBA00022989"/>
    </source>
</evidence>
<feature type="domain" description="Protein export membrane protein SecD/SecF C-terminal" evidence="11">
    <location>
        <begin position="566"/>
        <end position="749"/>
    </location>
</feature>
<feature type="transmembrane region" description="Helical" evidence="9">
    <location>
        <begin position="615"/>
        <end position="637"/>
    </location>
</feature>
<keyword evidence="4 9" id="KW-0812">Transmembrane</keyword>
<evidence type="ECO:0000259" key="11">
    <source>
        <dbReference type="Pfam" id="PF02355"/>
    </source>
</evidence>
<feature type="transmembrane region" description="Helical" evidence="9">
    <location>
        <begin position="591"/>
        <end position="608"/>
    </location>
</feature>
<feature type="transmembrane region" description="Helical" evidence="9">
    <location>
        <begin position="9"/>
        <end position="28"/>
    </location>
</feature>
<dbReference type="Pfam" id="PF02355">
    <property type="entry name" value="SecD_SecF_C"/>
    <property type="match status" value="2"/>
</dbReference>
<feature type="transmembrane region" description="Helical" evidence="9">
    <location>
        <begin position="407"/>
        <end position="431"/>
    </location>
</feature>
<evidence type="ECO:0000256" key="1">
    <source>
        <dbReference type="ARBA" id="ARBA00004651"/>
    </source>
</evidence>
<feature type="transmembrane region" description="Helical" evidence="9">
    <location>
        <begin position="337"/>
        <end position="358"/>
    </location>
</feature>
<comment type="subunit">
    <text evidence="10">Forms a complex with SecD. Part of the essential Sec protein translocation apparatus which comprises SecA, SecYEG and auxiliary proteins SecDF. Other proteins may also be involved.</text>
</comment>
<dbReference type="HAMAP" id="MF_01463_B">
    <property type="entry name" value="SecD_B"/>
    <property type="match status" value="1"/>
</dbReference>
<dbReference type="OrthoDB" id="9805019at2"/>
<feature type="domain" description="SecDF P1 head subdomain" evidence="13">
    <location>
        <begin position="160"/>
        <end position="261"/>
    </location>
</feature>
<dbReference type="SUPFAM" id="SSF82866">
    <property type="entry name" value="Multidrug efflux transporter AcrB transmembrane domain"/>
    <property type="match status" value="2"/>
</dbReference>
<keyword evidence="7 9" id="KW-0811">Translocation</keyword>
<feature type="transmembrane region" description="Helical" evidence="9">
    <location>
        <begin position="698"/>
        <end position="716"/>
    </location>
</feature>
<evidence type="ECO:0000256" key="5">
    <source>
        <dbReference type="ARBA" id="ARBA00022927"/>
    </source>
</evidence>
<feature type="transmembrane region" description="Helical" evidence="9">
    <location>
        <begin position="312"/>
        <end position="331"/>
    </location>
</feature>
<dbReference type="Gene3D" id="1.20.1640.10">
    <property type="entry name" value="Multidrug efflux transporter AcrB transmembrane domain"/>
    <property type="match status" value="2"/>
</dbReference>
<dbReference type="NCBIfam" id="TIGR01129">
    <property type="entry name" value="secD"/>
    <property type="match status" value="1"/>
</dbReference>
<evidence type="ECO:0000256" key="3">
    <source>
        <dbReference type="ARBA" id="ARBA00022475"/>
    </source>
</evidence>
<dbReference type="InterPro" id="IPR005665">
    <property type="entry name" value="SecF_bac"/>
</dbReference>
<keyword evidence="6 9" id="KW-1133">Transmembrane helix</keyword>
<dbReference type="PANTHER" id="PTHR30081">
    <property type="entry name" value="PROTEIN-EXPORT MEMBRANE PROTEIN SEC"/>
    <property type="match status" value="1"/>
</dbReference>
<keyword evidence="5 9" id="KW-0653">Protein transport</keyword>
<comment type="function">
    <text evidence="9">Part of the Sec protein translocase complex. Interacts with the SecYEG preprotein conducting channel. SecDF uses the proton motive force (PMF) to complete protein translocation after the ATP-dependent function of SecA.</text>
</comment>
<dbReference type="InterPro" id="IPR048631">
    <property type="entry name" value="SecD_1st"/>
</dbReference>
<dbReference type="EMBL" id="FQYQ01000010">
    <property type="protein sequence ID" value="SHJ11661.1"/>
    <property type="molecule type" value="Genomic_DNA"/>
</dbReference>
<gene>
    <name evidence="9" type="primary">secD</name>
    <name evidence="10" type="synonym">secF</name>
    <name evidence="14" type="ORF">SAMN02745725_01794</name>
</gene>
<dbReference type="Gene3D" id="3.30.70.3400">
    <property type="match status" value="1"/>
</dbReference>
<evidence type="ECO:0000259" key="12">
    <source>
        <dbReference type="Pfam" id="PF21760"/>
    </source>
</evidence>
<dbReference type="InterPro" id="IPR005791">
    <property type="entry name" value="SecD"/>
</dbReference>
<organism evidence="14 15">
    <name type="scientific">Pseudobutyrivibrio xylanivorans DSM 14809</name>
    <dbReference type="NCBI Taxonomy" id="1123012"/>
    <lineage>
        <taxon>Bacteria</taxon>
        <taxon>Bacillati</taxon>
        <taxon>Bacillota</taxon>
        <taxon>Clostridia</taxon>
        <taxon>Lachnospirales</taxon>
        <taxon>Lachnospiraceae</taxon>
        <taxon>Pseudobutyrivibrio</taxon>
    </lineage>
</organism>
<accession>A0A1M6GNV0</accession>
<dbReference type="Pfam" id="PF22599">
    <property type="entry name" value="SecDF_P1_head"/>
    <property type="match status" value="1"/>
</dbReference>
<dbReference type="GO" id="GO:0065002">
    <property type="term" value="P:intracellular protein transmembrane transport"/>
    <property type="evidence" value="ECO:0007669"/>
    <property type="project" value="UniProtKB-UniRule"/>
</dbReference>
<comment type="subunit">
    <text evidence="9">Forms a complex with SecF. Part of the essential Sec protein translocation apparatus which comprises SecA, SecYEG and auxiliary proteins SecDF. Other proteins may also be involved.</text>
</comment>
<dbReference type="PRINTS" id="PR01755">
    <property type="entry name" value="SECFTRNLCASE"/>
</dbReference>
<comment type="similarity">
    <text evidence="9">Belongs to the SecD/SecF family. SecD subfamily.</text>
</comment>
<keyword evidence="15" id="KW-1185">Reference proteome</keyword>
<evidence type="ECO:0000256" key="2">
    <source>
        <dbReference type="ARBA" id="ARBA00022448"/>
    </source>
</evidence>
<keyword evidence="3 9" id="KW-1003">Cell membrane</keyword>
<feature type="domain" description="Protein export membrane protein SecD/SecF C-terminal" evidence="11">
    <location>
        <begin position="263"/>
        <end position="429"/>
    </location>
</feature>
<feature type="transmembrane region" description="Helical" evidence="9">
    <location>
        <begin position="379"/>
        <end position="401"/>
    </location>
</feature>
<dbReference type="GO" id="GO:0005886">
    <property type="term" value="C:plasma membrane"/>
    <property type="evidence" value="ECO:0007669"/>
    <property type="project" value="UniProtKB-SubCell"/>
</dbReference>
<evidence type="ECO:0000256" key="7">
    <source>
        <dbReference type="ARBA" id="ARBA00023010"/>
    </source>
</evidence>
<dbReference type="AlphaFoldDB" id="A0A1M6GNV0"/>
<evidence type="ECO:0000256" key="10">
    <source>
        <dbReference type="HAMAP-Rule" id="MF_01464"/>
    </source>
</evidence>